<keyword evidence="1" id="KW-0472">Membrane</keyword>
<dbReference type="Pfam" id="PF13474">
    <property type="entry name" value="SnoaL_3"/>
    <property type="match status" value="1"/>
</dbReference>
<dbReference type="EMBL" id="BMXP01000013">
    <property type="protein sequence ID" value="GGW96616.1"/>
    <property type="molecule type" value="Genomic_DNA"/>
</dbReference>
<dbReference type="AlphaFoldDB" id="A0A918JQX1"/>
<sequence length="192" mass="21519">MPFLPAWIPVSVAIVLSAMPNSLYMFHVKRQERIMKTLLSTLFLVISMISTCQASEKAVNEVLDSVHHSAAKANAEHYFSLFSADAVFIGTDASEVWTVSEFKDYAMPHFNKGTGWTYHPYNRHVYFSDDGDVAWFDELLRNDKLGITRGTGVLEKKEGNWKVMQYHLAIPVPNAIAGDVADQIKAIEKGGH</sequence>
<dbReference type="Gene3D" id="3.10.450.50">
    <property type="match status" value="1"/>
</dbReference>
<evidence type="ECO:0000313" key="4">
    <source>
        <dbReference type="Proteomes" id="UP000631300"/>
    </source>
</evidence>
<dbReference type="InterPro" id="IPR032710">
    <property type="entry name" value="NTF2-like_dom_sf"/>
</dbReference>
<evidence type="ECO:0000259" key="2">
    <source>
        <dbReference type="Pfam" id="PF13474"/>
    </source>
</evidence>
<comment type="caution">
    <text evidence="3">The sequence shown here is derived from an EMBL/GenBank/DDBJ whole genome shotgun (WGS) entry which is preliminary data.</text>
</comment>
<accession>A0A918JQX1</accession>
<organism evidence="3 4">
    <name type="scientific">Alteromonas halophila</name>
    <dbReference type="NCBI Taxonomy" id="516698"/>
    <lineage>
        <taxon>Bacteria</taxon>
        <taxon>Pseudomonadati</taxon>
        <taxon>Pseudomonadota</taxon>
        <taxon>Gammaproteobacteria</taxon>
        <taxon>Alteromonadales</taxon>
        <taxon>Alteromonadaceae</taxon>
        <taxon>Alteromonas/Salinimonas group</taxon>
        <taxon>Alteromonas</taxon>
    </lineage>
</organism>
<evidence type="ECO:0000313" key="3">
    <source>
        <dbReference type="EMBL" id="GGW96616.1"/>
    </source>
</evidence>
<gene>
    <name evidence="3" type="ORF">GCM10007391_33420</name>
</gene>
<keyword evidence="1" id="KW-0812">Transmembrane</keyword>
<protein>
    <recommendedName>
        <fullName evidence="2">SnoaL-like domain-containing protein</fullName>
    </recommendedName>
</protein>
<reference evidence="3" key="1">
    <citation type="journal article" date="2014" name="Int. J. Syst. Evol. Microbiol.">
        <title>Complete genome sequence of Corynebacterium casei LMG S-19264T (=DSM 44701T), isolated from a smear-ripened cheese.</title>
        <authorList>
            <consortium name="US DOE Joint Genome Institute (JGI-PGF)"/>
            <person name="Walter F."/>
            <person name="Albersmeier A."/>
            <person name="Kalinowski J."/>
            <person name="Ruckert C."/>
        </authorList>
    </citation>
    <scope>NUCLEOTIDE SEQUENCE</scope>
    <source>
        <strain evidence="3">KCTC 22164</strain>
    </source>
</reference>
<dbReference type="SUPFAM" id="SSF54427">
    <property type="entry name" value="NTF2-like"/>
    <property type="match status" value="1"/>
</dbReference>
<proteinExistence type="predicted"/>
<name>A0A918JQX1_9ALTE</name>
<feature type="transmembrane region" description="Helical" evidence="1">
    <location>
        <begin position="6"/>
        <end position="26"/>
    </location>
</feature>
<feature type="domain" description="SnoaL-like" evidence="2">
    <location>
        <begin position="59"/>
        <end position="173"/>
    </location>
</feature>
<dbReference type="Proteomes" id="UP000631300">
    <property type="component" value="Unassembled WGS sequence"/>
</dbReference>
<keyword evidence="4" id="KW-1185">Reference proteome</keyword>
<reference evidence="3" key="2">
    <citation type="submission" date="2020-09" db="EMBL/GenBank/DDBJ databases">
        <authorList>
            <person name="Sun Q."/>
            <person name="Kim S."/>
        </authorList>
    </citation>
    <scope>NUCLEOTIDE SEQUENCE</scope>
    <source>
        <strain evidence="3">KCTC 22164</strain>
    </source>
</reference>
<keyword evidence="1" id="KW-1133">Transmembrane helix</keyword>
<evidence type="ECO:0000256" key="1">
    <source>
        <dbReference type="SAM" id="Phobius"/>
    </source>
</evidence>
<dbReference type="InterPro" id="IPR037401">
    <property type="entry name" value="SnoaL-like"/>
</dbReference>